<protein>
    <recommendedName>
        <fullName evidence="9">TRAP transporter small permease protein</fullName>
    </recommendedName>
</protein>
<evidence type="ECO:0000256" key="1">
    <source>
        <dbReference type="ARBA" id="ARBA00004429"/>
    </source>
</evidence>
<accession>A0A410GEP0</accession>
<comment type="subunit">
    <text evidence="9">The complex comprises the extracytoplasmic solute receptor protein and the two transmembrane proteins.</text>
</comment>
<comment type="similarity">
    <text evidence="8 9">Belongs to the TRAP transporter small permease family.</text>
</comment>
<evidence type="ECO:0000256" key="2">
    <source>
        <dbReference type="ARBA" id="ARBA00022448"/>
    </source>
</evidence>
<feature type="transmembrane region" description="Helical" evidence="9">
    <location>
        <begin position="129"/>
        <end position="150"/>
    </location>
</feature>
<dbReference type="GO" id="GO:0015740">
    <property type="term" value="P:C4-dicarboxylate transport"/>
    <property type="evidence" value="ECO:0007669"/>
    <property type="project" value="TreeGrafter"/>
</dbReference>
<evidence type="ECO:0000256" key="9">
    <source>
        <dbReference type="RuleBase" id="RU369079"/>
    </source>
</evidence>
<organism evidence="11 12">
    <name type="scientific">Pollutimonas thiosulfatoxidans</name>
    <dbReference type="NCBI Taxonomy" id="2028345"/>
    <lineage>
        <taxon>Bacteria</taxon>
        <taxon>Pseudomonadati</taxon>
        <taxon>Pseudomonadota</taxon>
        <taxon>Betaproteobacteria</taxon>
        <taxon>Burkholderiales</taxon>
        <taxon>Alcaligenaceae</taxon>
        <taxon>Pollutimonas</taxon>
    </lineage>
</organism>
<keyword evidence="3" id="KW-1003">Cell membrane</keyword>
<evidence type="ECO:0000313" key="12">
    <source>
        <dbReference type="Proteomes" id="UP000283474"/>
    </source>
</evidence>
<keyword evidence="4 9" id="KW-0997">Cell inner membrane</keyword>
<dbReference type="PANTHER" id="PTHR35011:SF2">
    <property type="entry name" value="2,3-DIKETO-L-GULONATE TRAP TRANSPORTER SMALL PERMEASE PROTEIN YIAM"/>
    <property type="match status" value="1"/>
</dbReference>
<dbReference type="Proteomes" id="UP000283474">
    <property type="component" value="Chromosome"/>
</dbReference>
<evidence type="ECO:0000256" key="3">
    <source>
        <dbReference type="ARBA" id="ARBA00022475"/>
    </source>
</evidence>
<comment type="function">
    <text evidence="9">Part of the tripartite ATP-independent periplasmic (TRAP) transport system.</text>
</comment>
<dbReference type="KEGG" id="pus:CKA81_13590"/>
<keyword evidence="6 9" id="KW-1133">Transmembrane helix</keyword>
<comment type="subcellular location">
    <subcellularLocation>
        <location evidence="1 9">Cell inner membrane</location>
        <topology evidence="1 9">Multi-pass membrane protein</topology>
    </subcellularLocation>
</comment>
<keyword evidence="5 9" id="KW-0812">Transmembrane</keyword>
<evidence type="ECO:0000256" key="6">
    <source>
        <dbReference type="ARBA" id="ARBA00022989"/>
    </source>
</evidence>
<dbReference type="InterPro" id="IPR007387">
    <property type="entry name" value="TRAP_DctQ"/>
</dbReference>
<name>A0A410GEP0_9BURK</name>
<dbReference type="GO" id="GO:0005886">
    <property type="term" value="C:plasma membrane"/>
    <property type="evidence" value="ECO:0007669"/>
    <property type="project" value="UniProtKB-SubCell"/>
</dbReference>
<evidence type="ECO:0000256" key="5">
    <source>
        <dbReference type="ARBA" id="ARBA00022692"/>
    </source>
</evidence>
<evidence type="ECO:0000256" key="7">
    <source>
        <dbReference type="ARBA" id="ARBA00023136"/>
    </source>
</evidence>
<feature type="transmembrane region" description="Helical" evidence="9">
    <location>
        <begin position="12"/>
        <end position="38"/>
    </location>
</feature>
<keyword evidence="7 9" id="KW-0472">Membrane</keyword>
<dbReference type="GO" id="GO:0022857">
    <property type="term" value="F:transmembrane transporter activity"/>
    <property type="evidence" value="ECO:0007669"/>
    <property type="project" value="UniProtKB-UniRule"/>
</dbReference>
<dbReference type="Pfam" id="PF04290">
    <property type="entry name" value="DctQ"/>
    <property type="match status" value="1"/>
</dbReference>
<keyword evidence="12" id="KW-1185">Reference proteome</keyword>
<evidence type="ECO:0000313" key="11">
    <source>
        <dbReference type="EMBL" id="QAA94763.1"/>
    </source>
</evidence>
<keyword evidence="2 9" id="KW-0813">Transport</keyword>
<feature type="domain" description="Tripartite ATP-independent periplasmic transporters DctQ component" evidence="10">
    <location>
        <begin position="25"/>
        <end position="153"/>
    </location>
</feature>
<reference evidence="11 12" key="1">
    <citation type="submission" date="2017-08" db="EMBL/GenBank/DDBJ databases">
        <authorList>
            <person name="Park S.-J."/>
            <person name="Kim H."/>
        </authorList>
    </citation>
    <scope>NUCLEOTIDE SEQUENCE [LARGE SCALE GENOMIC DNA]</scope>
    <source>
        <strain evidence="12">ye3</strain>
    </source>
</reference>
<feature type="transmembrane region" description="Helical" evidence="9">
    <location>
        <begin position="88"/>
        <end position="109"/>
    </location>
</feature>
<gene>
    <name evidence="11" type="ORF">CKA81_13590</name>
</gene>
<dbReference type="PANTHER" id="PTHR35011">
    <property type="entry name" value="2,3-DIKETO-L-GULONATE TRAP TRANSPORTER SMALL PERMEASE PROTEIN YIAM"/>
    <property type="match status" value="1"/>
</dbReference>
<dbReference type="EMBL" id="CP022987">
    <property type="protein sequence ID" value="QAA94763.1"/>
    <property type="molecule type" value="Genomic_DNA"/>
</dbReference>
<evidence type="ECO:0000259" key="10">
    <source>
        <dbReference type="Pfam" id="PF04290"/>
    </source>
</evidence>
<evidence type="ECO:0000256" key="4">
    <source>
        <dbReference type="ARBA" id="ARBA00022519"/>
    </source>
</evidence>
<feature type="transmembrane region" description="Helical" evidence="9">
    <location>
        <begin position="50"/>
        <end position="67"/>
    </location>
</feature>
<sequence>MSMRALRLAMSNLVKWTLVVMLLAMTTVLFAQIVFRYFFELPLVWSEEMALVLMLWITFLGAALLLETKEHISIDFLVEMMPAASQRILAILAAILLLIFNIALTYGSFLVVEATASSITPGMKISVGWHYGGAMVGGFLLAVVSLEQLVQCCRAPASKELSS</sequence>
<dbReference type="AlphaFoldDB" id="A0A410GEP0"/>
<dbReference type="InterPro" id="IPR055348">
    <property type="entry name" value="DctQ"/>
</dbReference>
<dbReference type="OrthoDB" id="2085311at2"/>
<proteinExistence type="inferred from homology"/>
<evidence type="ECO:0000256" key="8">
    <source>
        <dbReference type="ARBA" id="ARBA00038436"/>
    </source>
</evidence>